<dbReference type="Proteomes" id="UP000276133">
    <property type="component" value="Unassembled WGS sequence"/>
</dbReference>
<evidence type="ECO:0000313" key="2">
    <source>
        <dbReference type="Proteomes" id="UP000276133"/>
    </source>
</evidence>
<accession>A0A3M7P493</accession>
<dbReference type="AlphaFoldDB" id="A0A3M7P493"/>
<keyword evidence="2" id="KW-1185">Reference proteome</keyword>
<reference evidence="1 2" key="1">
    <citation type="journal article" date="2018" name="Sci. Rep.">
        <title>Genomic signatures of local adaptation to the degree of environmental predictability in rotifers.</title>
        <authorList>
            <person name="Franch-Gras L."/>
            <person name="Hahn C."/>
            <person name="Garcia-Roger E.M."/>
            <person name="Carmona M.J."/>
            <person name="Serra M."/>
            <person name="Gomez A."/>
        </authorList>
    </citation>
    <scope>NUCLEOTIDE SEQUENCE [LARGE SCALE GENOMIC DNA]</scope>
    <source>
        <strain evidence="1">HYR1</strain>
    </source>
</reference>
<organism evidence="1 2">
    <name type="scientific">Brachionus plicatilis</name>
    <name type="common">Marine rotifer</name>
    <name type="synonym">Brachionus muelleri</name>
    <dbReference type="NCBI Taxonomy" id="10195"/>
    <lineage>
        <taxon>Eukaryota</taxon>
        <taxon>Metazoa</taxon>
        <taxon>Spiralia</taxon>
        <taxon>Gnathifera</taxon>
        <taxon>Rotifera</taxon>
        <taxon>Eurotatoria</taxon>
        <taxon>Monogononta</taxon>
        <taxon>Pseudotrocha</taxon>
        <taxon>Ploima</taxon>
        <taxon>Brachionidae</taxon>
        <taxon>Brachionus</taxon>
    </lineage>
</organism>
<name>A0A3M7P493_BRAPC</name>
<proteinExistence type="predicted"/>
<sequence>MPGCIHCQEFFDNKQFMFFRDFWTQHKSKFK</sequence>
<comment type="caution">
    <text evidence="1">The sequence shown here is derived from an EMBL/GenBank/DDBJ whole genome shotgun (WGS) entry which is preliminary data.</text>
</comment>
<evidence type="ECO:0000313" key="1">
    <source>
        <dbReference type="EMBL" id="RMZ93921.1"/>
    </source>
</evidence>
<dbReference type="EMBL" id="REGN01013447">
    <property type="protein sequence ID" value="RMZ93921.1"/>
    <property type="molecule type" value="Genomic_DNA"/>
</dbReference>
<protein>
    <submittedName>
        <fullName evidence="1">Uncharacterized protein</fullName>
    </submittedName>
</protein>
<gene>
    <name evidence="1" type="ORF">BpHYR1_004452</name>
</gene>